<evidence type="ECO:0008006" key="3">
    <source>
        <dbReference type="Google" id="ProtNLM"/>
    </source>
</evidence>
<gene>
    <name evidence="1" type="ORF">E4K67_25520</name>
</gene>
<accession>A0A4Z0R158</accession>
<protein>
    <recommendedName>
        <fullName evidence="3">DUF3892 domain-containing protein</fullName>
    </recommendedName>
</protein>
<reference evidence="1 2" key="1">
    <citation type="submission" date="2019-03" db="EMBL/GenBank/DDBJ databases">
        <title>Draft Genome Sequence of Desulfosporosinus fructosivorans Strain 63.6F, Isolated from Marine Sediment in the Baltic Sea.</title>
        <authorList>
            <person name="Hausmann B."/>
            <person name="Vandieken V."/>
            <person name="Pjevac P."/>
            <person name="Schreck K."/>
            <person name="Herbold C.W."/>
            <person name="Loy A."/>
        </authorList>
    </citation>
    <scope>NUCLEOTIDE SEQUENCE [LARGE SCALE GENOMIC DNA]</scope>
    <source>
        <strain evidence="1 2">63.6F</strain>
    </source>
</reference>
<evidence type="ECO:0000313" key="1">
    <source>
        <dbReference type="EMBL" id="TGE35356.1"/>
    </source>
</evidence>
<dbReference type="Proteomes" id="UP000298460">
    <property type="component" value="Unassembled WGS sequence"/>
</dbReference>
<name>A0A4Z0R158_9FIRM</name>
<dbReference type="RefSeq" id="WP_135551925.1">
    <property type="nucleotide sequence ID" value="NZ_SPQQ01000015.1"/>
</dbReference>
<evidence type="ECO:0000313" key="2">
    <source>
        <dbReference type="Proteomes" id="UP000298460"/>
    </source>
</evidence>
<dbReference type="AlphaFoldDB" id="A0A4Z0R158"/>
<proteinExistence type="predicted"/>
<dbReference type="OrthoDB" id="2084171at2"/>
<dbReference type="EMBL" id="SPQQ01000015">
    <property type="protein sequence ID" value="TGE35356.1"/>
    <property type="molecule type" value="Genomic_DNA"/>
</dbReference>
<keyword evidence="2" id="KW-1185">Reference proteome</keyword>
<comment type="caution">
    <text evidence="1">The sequence shown here is derived from an EMBL/GenBank/DDBJ whole genome shotgun (WGS) entry which is preliminary data.</text>
</comment>
<sequence length="100" mass="11698">MGDYGIYKVRFNINHSKIREAQVYKIKDNTININESITMNRESIISKIYSHDSFVTLIKDPGGYLQKGAEVYIYQLCLEDYIKTEDNCIRTDYLGKLSEF</sequence>
<organism evidence="1 2">
    <name type="scientific">Desulfosporosinus fructosivorans</name>
    <dbReference type="NCBI Taxonomy" id="2018669"/>
    <lineage>
        <taxon>Bacteria</taxon>
        <taxon>Bacillati</taxon>
        <taxon>Bacillota</taxon>
        <taxon>Clostridia</taxon>
        <taxon>Eubacteriales</taxon>
        <taxon>Desulfitobacteriaceae</taxon>
        <taxon>Desulfosporosinus</taxon>
    </lineage>
</organism>